<name>A0A9P1N2T7_9PELO</name>
<dbReference type="InterPro" id="IPR026074">
    <property type="entry name" value="MAP1"/>
</dbReference>
<dbReference type="GO" id="GO:0005874">
    <property type="term" value="C:microtubule"/>
    <property type="evidence" value="ECO:0007669"/>
    <property type="project" value="InterPro"/>
</dbReference>
<dbReference type="PANTHER" id="PTHR13843">
    <property type="entry name" value="MICROTUBULE-ASSOCIATED PROTEIN"/>
    <property type="match status" value="1"/>
</dbReference>
<dbReference type="GO" id="GO:0030425">
    <property type="term" value="C:dendrite"/>
    <property type="evidence" value="ECO:0007669"/>
    <property type="project" value="TreeGrafter"/>
</dbReference>
<evidence type="ECO:0000313" key="3">
    <source>
        <dbReference type="Proteomes" id="UP001152747"/>
    </source>
</evidence>
<comment type="caution">
    <text evidence="2">The sequence shown here is derived from an EMBL/GenBank/DDBJ whole genome shotgun (WGS) entry which is preliminary data.</text>
</comment>
<dbReference type="GO" id="GO:0031114">
    <property type="term" value="P:regulation of microtubule depolymerization"/>
    <property type="evidence" value="ECO:0007669"/>
    <property type="project" value="TreeGrafter"/>
</dbReference>
<feature type="compositionally biased region" description="Low complexity" evidence="1">
    <location>
        <begin position="203"/>
        <end position="287"/>
    </location>
</feature>
<dbReference type="OrthoDB" id="5847517at2759"/>
<dbReference type="GO" id="GO:0000226">
    <property type="term" value="P:microtubule cytoskeleton organization"/>
    <property type="evidence" value="ECO:0007669"/>
    <property type="project" value="InterPro"/>
</dbReference>
<dbReference type="Proteomes" id="UP001152747">
    <property type="component" value="Unassembled WGS sequence"/>
</dbReference>
<dbReference type="GO" id="GO:0043025">
    <property type="term" value="C:neuronal cell body"/>
    <property type="evidence" value="ECO:0007669"/>
    <property type="project" value="TreeGrafter"/>
</dbReference>
<dbReference type="GO" id="GO:0007409">
    <property type="term" value="P:axonogenesis"/>
    <property type="evidence" value="ECO:0007669"/>
    <property type="project" value="TreeGrafter"/>
</dbReference>
<evidence type="ECO:0000313" key="2">
    <source>
        <dbReference type="EMBL" id="CAI5449305.1"/>
    </source>
</evidence>
<dbReference type="PANTHER" id="PTHR13843:SF12">
    <property type="entry name" value="ATPASE F1_V1_A1 COMPLEX ALPHA_BETA SUBUNIT NUCLEOTIDE-BINDING DOMAIN-CONTAINING PROTEIN"/>
    <property type="match status" value="1"/>
</dbReference>
<dbReference type="GO" id="GO:0008017">
    <property type="term" value="F:microtubule binding"/>
    <property type="evidence" value="ECO:0007669"/>
    <property type="project" value="InterPro"/>
</dbReference>
<accession>A0A9P1N2T7</accession>
<feature type="region of interest" description="Disordered" evidence="1">
    <location>
        <begin position="203"/>
        <end position="326"/>
    </location>
</feature>
<proteinExistence type="predicted"/>
<organism evidence="2 3">
    <name type="scientific">Caenorhabditis angaria</name>
    <dbReference type="NCBI Taxonomy" id="860376"/>
    <lineage>
        <taxon>Eukaryota</taxon>
        <taxon>Metazoa</taxon>
        <taxon>Ecdysozoa</taxon>
        <taxon>Nematoda</taxon>
        <taxon>Chromadorea</taxon>
        <taxon>Rhabditida</taxon>
        <taxon>Rhabditina</taxon>
        <taxon>Rhabditomorpha</taxon>
        <taxon>Rhabditoidea</taxon>
        <taxon>Rhabditidae</taxon>
        <taxon>Peloderinae</taxon>
        <taxon>Caenorhabditis</taxon>
    </lineage>
</organism>
<dbReference type="GO" id="GO:0005829">
    <property type="term" value="C:cytosol"/>
    <property type="evidence" value="ECO:0007669"/>
    <property type="project" value="TreeGrafter"/>
</dbReference>
<feature type="compositionally biased region" description="Low complexity" evidence="1">
    <location>
        <begin position="396"/>
        <end position="412"/>
    </location>
</feature>
<sequence>MSSETEAGTPQVFIGHTPGSVYSVVGEDFLANVFDIDGEQFLDGGADAHSLAFLKKFKNSNGLFISAPTATNLTSAAELDNVPAIANIKGGSTAQLKKLATGNCRDLRSAPLFNAKYEPYVIYKSLIKGELSMYVLAGDEKDAEKLGRASGTAEEMSKVMRNQFFALFFPGTCSFERIQKSLDRASKFLPFLNGPLVKTGDKPLAAPTAAAPSRPASKPISRPTTSRPAVSSAASSTTSRAAASTRPASAKPATRPVQPARVPATTARAPVAPQRTAVAPRPARPAVSKVEPKTRPAPSRPAAKVTAKPLNNAAIKKPAASSKPAAAPLKAVAPVKSDAPTVVAPPVIAPPVVITASADDSVIIIDEVQNGCDIVVIPPTPEPTAIAHEEEHVEQQQHVQEQSQIQEQPQEPQVEEEVQEEQVPHFEEEPIQEQKEQEVIQGIDNVSTPETEFATSETKNQSLIEFGEAEGATNLETAQVQAGFVAFDNDSTFTLSESSNAQDTTNNSAALIDFAELSAPAVAPSQEDSVFSKPGDITDLANKLGGIALDSPLPFVHAMSGIIASELNFVPPQSNGTQSVVENPVVENGNRETSKHELMQERSTILSNGNKGEPEYEKADPLIDGILDACANESEQVDEQQQQQTPQPISLVESEPLGMVKEEAVVYKGPKVARPYYFDFVNIPRNEQLETTLGKLEMREFVHKIRSRHYILASKNAEEDVLDSIHYGFKLWENSNLKCSIHPTHHNSAIGQFKATHNDESANFEVCLPISNSILRDGTGEEYKVARIALRDEFD</sequence>
<dbReference type="GO" id="GO:0045202">
    <property type="term" value="C:synapse"/>
    <property type="evidence" value="ECO:0007669"/>
    <property type="project" value="TreeGrafter"/>
</dbReference>
<evidence type="ECO:0000256" key="1">
    <source>
        <dbReference type="SAM" id="MobiDB-lite"/>
    </source>
</evidence>
<dbReference type="GO" id="GO:0016358">
    <property type="term" value="P:dendrite development"/>
    <property type="evidence" value="ECO:0007669"/>
    <property type="project" value="TreeGrafter"/>
</dbReference>
<protein>
    <submittedName>
        <fullName evidence="2">Uncharacterized protein</fullName>
    </submittedName>
</protein>
<dbReference type="AlphaFoldDB" id="A0A9P1N2T7"/>
<dbReference type="EMBL" id="CANHGI010000004">
    <property type="protein sequence ID" value="CAI5449305.1"/>
    <property type="molecule type" value="Genomic_DNA"/>
</dbReference>
<gene>
    <name evidence="2" type="ORF">CAMP_LOCUS11942</name>
</gene>
<dbReference type="GO" id="GO:0005875">
    <property type="term" value="C:microtubule associated complex"/>
    <property type="evidence" value="ECO:0007669"/>
    <property type="project" value="TreeGrafter"/>
</dbReference>
<feature type="compositionally biased region" description="Low complexity" evidence="1">
    <location>
        <begin position="313"/>
        <end position="326"/>
    </location>
</feature>
<dbReference type="GO" id="GO:0003779">
    <property type="term" value="F:actin binding"/>
    <property type="evidence" value="ECO:0007669"/>
    <property type="project" value="TreeGrafter"/>
</dbReference>
<feature type="region of interest" description="Disordered" evidence="1">
    <location>
        <begin position="390"/>
        <end position="416"/>
    </location>
</feature>
<reference evidence="2" key="1">
    <citation type="submission" date="2022-11" db="EMBL/GenBank/DDBJ databases">
        <authorList>
            <person name="Kikuchi T."/>
        </authorList>
    </citation>
    <scope>NUCLEOTIDE SEQUENCE</scope>
    <source>
        <strain evidence="2">PS1010</strain>
    </source>
</reference>
<keyword evidence="3" id="KW-1185">Reference proteome</keyword>